<sequence>MAPTILNDSFSTPLDGNQMSNISQKSLLARGLRPTILHEVLQQRGKKWAKIQCLPEEARETRERLLKAYQQQCRGYGGGMEGWVRNEWHPIIYCPDTKPGGEMVFRTKRKTAELYKSLLAAVEGAVHEGVQVCEIMDPTHHIKFAAPPEQSCYTLVYVGSPISKLSSRVVFGEYTGTINNGSYTVNRFEYVFDLTFCRDAWRFAEVYDDNDEIENASGNSVRLRSPKSEEDFQKVVLPGPCHFVLDSHDAYNEMSLLNHYGILAPFGDFRSQRNCEWQQVFVDGWPHVLLTSIPGVEINPGDELFADFGNDWFFKVQNDAMKSMCRELLEWRLGLRTASTGQKLFEDRPFKFINKENDPLAIPTDLQMCGICRAADEGDEDPSVHCDACDRPFHIRCLDDADRISDEYKWFCFFCVSQAEEITRKRWTARQTKFKDTDCSDKGDSVSTIPPCPENITPSSSEKSDGVSTTSPCHENTSPSFDVPKSLDCFSEKKTDAQIKEHSNQMERNTKEERKLISKNLERGENYCPNHWRNLSLNNRIHSNFWAAGKAISYFSPELYNPDKNGLITDTPLPPDGLLNQLKPCSICYKRLGPVASVEICRLTKRHLEGNWDHPDNSTPFEIATVILACYNTKLNELQSAITCKEANISNLASEINNLKCQRKKTTGQSRQTQDGSSTFASFNGASPFVNSAQRKGFLPLLGVHLGRTQIRTEFADGWWTGVVKSYHPISHDEDIEDTLMPSLFRIVFNDGDSEWVQPEKLIETLMEQTLFASLNDRCTKYHKTSSMFSLLNPEFSKVRRLVSSYLRSETKKRKDTKPDEGNEVTNAKEENPDAHDAPIQLQKRKKLN</sequence>
<accession>A0ABQ7J749</accession>
<dbReference type="Pfam" id="PF00628">
    <property type="entry name" value="PHD"/>
    <property type="match status" value="1"/>
</dbReference>
<dbReference type="EMBL" id="JADAQX010000591">
    <property type="protein sequence ID" value="KAF8819814.1"/>
    <property type="molecule type" value="Genomic_DNA"/>
</dbReference>
<keyword evidence="2 5" id="KW-0863">Zinc-finger</keyword>
<evidence type="ECO:0000256" key="2">
    <source>
        <dbReference type="ARBA" id="ARBA00022771"/>
    </source>
</evidence>
<dbReference type="Gene3D" id="3.30.40.10">
    <property type="entry name" value="Zinc/RING finger domain, C3HC4 (zinc finger)"/>
    <property type="match status" value="1"/>
</dbReference>
<feature type="coiled-coil region" evidence="6">
    <location>
        <begin position="635"/>
        <end position="669"/>
    </location>
</feature>
<feature type="compositionally biased region" description="Polar residues" evidence="7">
    <location>
        <begin position="456"/>
        <end position="479"/>
    </location>
</feature>
<dbReference type="Proteomes" id="UP000823046">
    <property type="component" value="Unassembled WGS sequence"/>
</dbReference>
<dbReference type="InterPro" id="IPR046341">
    <property type="entry name" value="SET_dom_sf"/>
</dbReference>
<evidence type="ECO:0000313" key="10">
    <source>
        <dbReference type="Proteomes" id="UP000823046"/>
    </source>
</evidence>
<feature type="compositionally biased region" description="Basic and acidic residues" evidence="7">
    <location>
        <begin position="817"/>
        <end position="837"/>
    </location>
</feature>
<name>A0ABQ7J749_9APIC</name>
<evidence type="ECO:0000259" key="8">
    <source>
        <dbReference type="PROSITE" id="PS50016"/>
    </source>
</evidence>
<evidence type="ECO:0000313" key="9">
    <source>
        <dbReference type="EMBL" id="KAF8819814.1"/>
    </source>
</evidence>
<evidence type="ECO:0000256" key="5">
    <source>
        <dbReference type="PROSITE-ProRule" id="PRU00146"/>
    </source>
</evidence>
<dbReference type="SUPFAM" id="SSF82199">
    <property type="entry name" value="SET domain"/>
    <property type="match status" value="1"/>
</dbReference>
<dbReference type="SUPFAM" id="SSF57903">
    <property type="entry name" value="FYVE/PHD zinc finger"/>
    <property type="match status" value="1"/>
</dbReference>
<evidence type="ECO:0000256" key="4">
    <source>
        <dbReference type="ARBA" id="ARBA00022853"/>
    </source>
</evidence>
<feature type="domain" description="PHD-type" evidence="8">
    <location>
        <begin position="366"/>
        <end position="418"/>
    </location>
</feature>
<keyword evidence="4" id="KW-0156">Chromatin regulator</keyword>
<dbReference type="InterPro" id="IPR011011">
    <property type="entry name" value="Znf_FYVE_PHD"/>
</dbReference>
<dbReference type="CDD" id="cd08161">
    <property type="entry name" value="SET"/>
    <property type="match status" value="1"/>
</dbReference>
<keyword evidence="10" id="KW-1185">Reference proteome</keyword>
<protein>
    <submittedName>
        <fullName evidence="9">AP2 domain transcription factor AP2VIIa-7</fullName>
    </submittedName>
</protein>
<keyword evidence="6" id="KW-0175">Coiled coil</keyword>
<keyword evidence="1" id="KW-0479">Metal-binding</keyword>
<comment type="caution">
    <text evidence="9">The sequence shown here is derived from an EMBL/GenBank/DDBJ whole genome shotgun (WGS) entry which is preliminary data.</text>
</comment>
<organism evidence="9 10">
    <name type="scientific">Cardiosporidium cionae</name>
    <dbReference type="NCBI Taxonomy" id="476202"/>
    <lineage>
        <taxon>Eukaryota</taxon>
        <taxon>Sar</taxon>
        <taxon>Alveolata</taxon>
        <taxon>Apicomplexa</taxon>
        <taxon>Aconoidasida</taxon>
        <taxon>Nephromycida</taxon>
        <taxon>Cardiosporidium</taxon>
    </lineage>
</organism>
<evidence type="ECO:0000256" key="3">
    <source>
        <dbReference type="ARBA" id="ARBA00022833"/>
    </source>
</evidence>
<keyword evidence="3" id="KW-0862">Zinc</keyword>
<feature type="region of interest" description="Disordered" evidence="7">
    <location>
        <begin position="808"/>
        <end position="849"/>
    </location>
</feature>
<dbReference type="InterPro" id="IPR019786">
    <property type="entry name" value="Zinc_finger_PHD-type_CS"/>
</dbReference>
<evidence type="ECO:0000256" key="6">
    <source>
        <dbReference type="SAM" id="Coils"/>
    </source>
</evidence>
<gene>
    <name evidence="9" type="primary">AP2VIIA7</name>
    <name evidence="9" type="ORF">IE077_000639</name>
</gene>
<dbReference type="Gene3D" id="2.170.270.10">
    <property type="entry name" value="SET domain"/>
    <property type="match status" value="1"/>
</dbReference>
<dbReference type="PROSITE" id="PS50016">
    <property type="entry name" value="ZF_PHD_2"/>
    <property type="match status" value="1"/>
</dbReference>
<dbReference type="InterPro" id="IPR019787">
    <property type="entry name" value="Znf_PHD-finger"/>
</dbReference>
<feature type="region of interest" description="Disordered" evidence="7">
    <location>
        <begin position="440"/>
        <end position="479"/>
    </location>
</feature>
<dbReference type="InterPro" id="IPR013083">
    <property type="entry name" value="Znf_RING/FYVE/PHD"/>
</dbReference>
<reference evidence="9 10" key="1">
    <citation type="journal article" date="2020" name="bioRxiv">
        <title>Metabolic contributions of an alphaproteobacterial endosymbiont in the apicomplexan Cardiosporidium cionae.</title>
        <authorList>
            <person name="Hunter E.S."/>
            <person name="Paight C.J."/>
            <person name="Lane C.E."/>
        </authorList>
    </citation>
    <scope>NUCLEOTIDE SEQUENCE [LARGE SCALE GENOMIC DNA]</scope>
    <source>
        <strain evidence="9">ESH_2018</strain>
    </source>
</reference>
<dbReference type="SMART" id="SM00249">
    <property type="entry name" value="PHD"/>
    <property type="match status" value="1"/>
</dbReference>
<dbReference type="InterPro" id="IPR001965">
    <property type="entry name" value="Znf_PHD"/>
</dbReference>
<proteinExistence type="predicted"/>
<evidence type="ECO:0000256" key="7">
    <source>
        <dbReference type="SAM" id="MobiDB-lite"/>
    </source>
</evidence>
<dbReference type="PROSITE" id="PS01359">
    <property type="entry name" value="ZF_PHD_1"/>
    <property type="match status" value="1"/>
</dbReference>
<evidence type="ECO:0000256" key="1">
    <source>
        <dbReference type="ARBA" id="ARBA00022723"/>
    </source>
</evidence>